<reference evidence="8 9" key="1">
    <citation type="journal article" date="2010" name="BMC Genomics">
        <title>Genome analysis and comparative genomics of a Giardia intestinalis assemblage E isolate.</title>
        <authorList>
            <person name="Jerlstrom-Hultqvist J."/>
            <person name="Franzen O."/>
            <person name="Ankarklev J."/>
            <person name="Xu F."/>
            <person name="Nohynkova E."/>
            <person name="Andersson J.O."/>
            <person name="Svard S.G."/>
            <person name="Andersson B."/>
        </authorList>
    </citation>
    <scope>NUCLEOTIDE SEQUENCE [LARGE SCALE GENOMIC DNA]</scope>
    <source>
        <strain evidence="8 9">P15</strain>
    </source>
</reference>
<dbReference type="CDD" id="cd00180">
    <property type="entry name" value="PKc"/>
    <property type="match status" value="1"/>
</dbReference>
<gene>
    <name evidence="8" type="ORF">GLP15_2074</name>
</gene>
<dbReference type="OrthoDB" id="4062651at2759"/>
<evidence type="ECO:0000313" key="9">
    <source>
        <dbReference type="Proteomes" id="UP000008974"/>
    </source>
</evidence>
<dbReference type="Proteomes" id="UP000008974">
    <property type="component" value="Unassembled WGS sequence"/>
</dbReference>
<evidence type="ECO:0000259" key="7">
    <source>
        <dbReference type="PROSITE" id="PS50011"/>
    </source>
</evidence>
<dbReference type="OMA" id="YEITHPY"/>
<dbReference type="EC" id="2.7.11.1" evidence="1"/>
<dbReference type="InterPro" id="IPR050660">
    <property type="entry name" value="NEK_Ser/Thr_kinase"/>
</dbReference>
<evidence type="ECO:0000313" key="8">
    <source>
        <dbReference type="EMBL" id="EFO64196.1"/>
    </source>
</evidence>
<keyword evidence="4 8" id="KW-0418">Kinase</keyword>
<evidence type="ECO:0000256" key="1">
    <source>
        <dbReference type="ARBA" id="ARBA00012513"/>
    </source>
</evidence>
<feature type="region of interest" description="Disordered" evidence="6">
    <location>
        <begin position="375"/>
        <end position="467"/>
    </location>
</feature>
<evidence type="ECO:0000256" key="5">
    <source>
        <dbReference type="ARBA" id="ARBA00022840"/>
    </source>
</evidence>
<feature type="compositionally biased region" description="Polar residues" evidence="6">
    <location>
        <begin position="380"/>
        <end position="392"/>
    </location>
</feature>
<dbReference type="InterPro" id="IPR011009">
    <property type="entry name" value="Kinase-like_dom_sf"/>
</dbReference>
<feature type="domain" description="Protein kinase" evidence="7">
    <location>
        <begin position="28"/>
        <end position="284"/>
    </location>
</feature>
<keyword evidence="2" id="KW-0808">Transferase</keyword>
<dbReference type="PANTHER" id="PTHR43671">
    <property type="entry name" value="SERINE/THREONINE-PROTEIN KINASE NEK"/>
    <property type="match status" value="1"/>
</dbReference>
<dbReference type="AlphaFoldDB" id="E1F025"/>
<feature type="compositionally biased region" description="Basic residues" evidence="6">
    <location>
        <begin position="423"/>
        <end position="439"/>
    </location>
</feature>
<dbReference type="Pfam" id="PF00069">
    <property type="entry name" value="Pkinase"/>
    <property type="match status" value="1"/>
</dbReference>
<proteinExistence type="predicted"/>
<dbReference type="GO" id="GO:0004674">
    <property type="term" value="F:protein serine/threonine kinase activity"/>
    <property type="evidence" value="ECO:0007669"/>
    <property type="project" value="UniProtKB-EC"/>
</dbReference>
<evidence type="ECO:0000256" key="6">
    <source>
        <dbReference type="SAM" id="MobiDB-lite"/>
    </source>
</evidence>
<organism evidence="8 9">
    <name type="scientific">Giardia intestinalis (strain P15)</name>
    <name type="common">Giardia lamblia</name>
    <dbReference type="NCBI Taxonomy" id="658858"/>
    <lineage>
        <taxon>Eukaryota</taxon>
        <taxon>Metamonada</taxon>
        <taxon>Diplomonadida</taxon>
        <taxon>Hexamitidae</taxon>
        <taxon>Giardiinae</taxon>
        <taxon>Giardia</taxon>
    </lineage>
</organism>
<protein>
    <recommendedName>
        <fullName evidence="1">non-specific serine/threonine protein kinase</fullName>
        <ecNumber evidence="1">2.7.11.1</ecNumber>
    </recommendedName>
</protein>
<name>E1F025_GIAIA</name>
<dbReference type="SUPFAM" id="SSF56112">
    <property type="entry name" value="Protein kinase-like (PK-like)"/>
    <property type="match status" value="1"/>
</dbReference>
<dbReference type="SMART" id="SM00220">
    <property type="entry name" value="S_TKc"/>
    <property type="match status" value="1"/>
</dbReference>
<dbReference type="InterPro" id="IPR000719">
    <property type="entry name" value="Prot_kinase_dom"/>
</dbReference>
<dbReference type="Gene3D" id="1.10.510.10">
    <property type="entry name" value="Transferase(Phosphotransferase) domain 1"/>
    <property type="match status" value="1"/>
</dbReference>
<dbReference type="GO" id="GO:0005524">
    <property type="term" value="F:ATP binding"/>
    <property type="evidence" value="ECO:0007669"/>
    <property type="project" value="UniProtKB-KW"/>
</dbReference>
<keyword evidence="3" id="KW-0547">Nucleotide-binding</keyword>
<dbReference type="VEuPathDB" id="GiardiaDB:GLP15_2074"/>
<evidence type="ECO:0000256" key="3">
    <source>
        <dbReference type="ARBA" id="ARBA00022741"/>
    </source>
</evidence>
<dbReference type="PROSITE" id="PS50011">
    <property type="entry name" value="PROTEIN_KINASE_DOM"/>
    <property type="match status" value="1"/>
</dbReference>
<comment type="caution">
    <text evidence="8">The sequence shown here is derived from an EMBL/GenBank/DDBJ whole genome shotgun (WGS) entry which is preliminary data.</text>
</comment>
<accession>E1F025</accession>
<evidence type="ECO:0000256" key="2">
    <source>
        <dbReference type="ARBA" id="ARBA00022679"/>
    </source>
</evidence>
<keyword evidence="5" id="KW-0067">ATP-binding</keyword>
<dbReference type="PANTHER" id="PTHR43671:SF13">
    <property type="entry name" value="SERINE_THREONINE-PROTEIN KINASE NEK2"/>
    <property type="match status" value="1"/>
</dbReference>
<dbReference type="EMBL" id="ACVC01000102">
    <property type="protein sequence ID" value="EFO64196.1"/>
    <property type="molecule type" value="Genomic_DNA"/>
</dbReference>
<evidence type="ECO:0000256" key="4">
    <source>
        <dbReference type="ARBA" id="ARBA00022777"/>
    </source>
</evidence>
<sequence length="467" mass="51674">MDYCADLSFSELTVPSMAALENIAEVYKESSATLDAGSAIIEFSAQDLPDIVIKRYPVTGLRRFDAAGVHAILMRITKASGPNILEASALQYYASHATYEITHPYCAGGSLETLLYERRSNATPFSPSNIWKLFAQVVAGLLQLYSSTGASDDYGEMTYLLHGSLTPSNILFDSHGTVVLSDYGLYYIRPLFGKKNRYPSFVAPELQGPGTEYTEAVDVWCLGCVLYSLCVLQPPQFGPRELRRGVNIYSRSCPTDIRLLLLKCLSLNPASRPSVLEIAMIPTVREAYPELNSMLQPYPRFLKRLHGVSFANEATYLNPNARDSEKHKPSVDIQSMKITDRISHQSAEVFHSILAAVAEAEADFDFGSDVETEKPVTAQKGVSSLEKTQNDIYTADIESDSTSRETQEPAPPSRESARSRIGSPRRRKARRRVRSRSHGRPLPGLVFSAGFESAQPPGRRCQGARRK</sequence>